<gene>
    <name evidence="2" type="ORF">SAMN05216375_10470</name>
    <name evidence="1" type="ORF">TR210_786</name>
</gene>
<proteinExistence type="predicted"/>
<evidence type="ECO:0000313" key="4">
    <source>
        <dbReference type="Proteomes" id="UP000199280"/>
    </source>
</evidence>
<evidence type="ECO:0000313" key="2">
    <source>
        <dbReference type="EMBL" id="SEI84746.1"/>
    </source>
</evidence>
<reference evidence="1 3" key="1">
    <citation type="submission" date="2016-02" db="EMBL/GenBank/DDBJ databases">
        <authorList>
            <person name="Wen L."/>
            <person name="He K."/>
            <person name="Yang H."/>
        </authorList>
    </citation>
    <scope>NUCLEOTIDE SEQUENCE [LARGE SCALE GENOMIC DNA]</scope>
    <source>
        <strain evidence="1">Trichococcus_R210</strain>
    </source>
</reference>
<evidence type="ECO:0000313" key="1">
    <source>
        <dbReference type="EMBL" id="CZQ89317.1"/>
    </source>
</evidence>
<dbReference type="AlphaFoldDB" id="A0A143YF76"/>
<dbReference type="RefSeq" id="WP_068621783.1">
    <property type="nucleotide sequence ID" value="NZ_FJNB01000004.1"/>
</dbReference>
<protein>
    <submittedName>
        <fullName evidence="1">Uncharacterized protein</fullName>
    </submittedName>
</protein>
<reference evidence="2 4" key="2">
    <citation type="submission" date="2016-10" db="EMBL/GenBank/DDBJ databases">
        <authorList>
            <person name="Varghese N."/>
            <person name="Submissions S."/>
        </authorList>
    </citation>
    <scope>NUCLEOTIDE SEQUENCE [LARGE SCALE GENOMIC DNA]</scope>
    <source>
        <strain evidence="2 4">DSM 22150</strain>
    </source>
</reference>
<dbReference type="EMBL" id="FJNB01000004">
    <property type="protein sequence ID" value="CZQ89317.1"/>
    <property type="molecule type" value="Genomic_DNA"/>
</dbReference>
<dbReference type="EMBL" id="FNYT01000004">
    <property type="protein sequence ID" value="SEI84746.1"/>
    <property type="molecule type" value="Genomic_DNA"/>
</dbReference>
<evidence type="ECO:0000313" key="3">
    <source>
        <dbReference type="Proteomes" id="UP000076878"/>
    </source>
</evidence>
<accession>A0A143YF76</accession>
<dbReference type="Proteomes" id="UP000199280">
    <property type="component" value="Unassembled WGS sequence"/>
</dbReference>
<name>A0A143YF76_9LACT</name>
<organism evidence="1 3">
    <name type="scientific">Trichococcus ilyis</name>
    <dbReference type="NCBI Taxonomy" id="640938"/>
    <lineage>
        <taxon>Bacteria</taxon>
        <taxon>Bacillati</taxon>
        <taxon>Bacillota</taxon>
        <taxon>Bacilli</taxon>
        <taxon>Lactobacillales</taxon>
        <taxon>Carnobacteriaceae</taxon>
        <taxon>Trichococcus</taxon>
    </lineage>
</organism>
<sequence>MMHAITGKDCFYGIKKNDITLGFYEQTTRKRAFQGALRLMGKIVSYNDKLEEGIKNRFPTCNASTRSQQDRETFEGIEGLFLFALIEFYICEDYDQPTFKFYTYLEKENNYYTLIQNRNLHIDQDYLYEEKIRFINQFKDYTESLQSRWQNFIIEVDIENYLATYNDQINNALERNLPRFRHWYGTRREFQEGTKNLYAFFKEFFAQDQETIDSDVNLINKMVERYVFFGLYDYVYTQEEVEEAKKNRDGWQEVMDLLAELQANFSEDTSSMELKQKVKKIMSDYLE</sequence>
<dbReference type="Proteomes" id="UP000076878">
    <property type="component" value="Unassembled WGS sequence"/>
</dbReference>
<keyword evidence="4" id="KW-1185">Reference proteome</keyword>